<feature type="domain" description="Integrase catalytic" evidence="2">
    <location>
        <begin position="253"/>
        <end position="469"/>
    </location>
</feature>
<dbReference type="InterPro" id="IPR001584">
    <property type="entry name" value="Integrase_cat-core"/>
</dbReference>
<evidence type="ECO:0000313" key="3">
    <source>
        <dbReference type="EMBL" id="NNM74204.1"/>
    </source>
</evidence>
<dbReference type="SUPFAM" id="SSF53098">
    <property type="entry name" value="Ribonuclease H-like"/>
    <property type="match status" value="1"/>
</dbReference>
<keyword evidence="4" id="KW-1185">Reference proteome</keyword>
<dbReference type="GO" id="GO:0015074">
    <property type="term" value="P:DNA integration"/>
    <property type="evidence" value="ECO:0007669"/>
    <property type="project" value="InterPro"/>
</dbReference>
<feature type="region of interest" description="Disordered" evidence="1">
    <location>
        <begin position="674"/>
        <end position="693"/>
    </location>
</feature>
<gene>
    <name evidence="3" type="ORF">HJG44_17705</name>
</gene>
<evidence type="ECO:0000256" key="1">
    <source>
        <dbReference type="SAM" id="MobiDB-lite"/>
    </source>
</evidence>
<protein>
    <submittedName>
        <fullName evidence="3">Transposase family protein</fullName>
    </submittedName>
</protein>
<dbReference type="Gene3D" id="3.30.420.10">
    <property type="entry name" value="Ribonuclease H-like superfamily/Ribonuclease H"/>
    <property type="match status" value="1"/>
</dbReference>
<dbReference type="InterPro" id="IPR036397">
    <property type="entry name" value="RNaseH_sf"/>
</dbReference>
<evidence type="ECO:0000313" key="4">
    <source>
        <dbReference type="Proteomes" id="UP000564885"/>
    </source>
</evidence>
<dbReference type="RefSeq" id="WP_171219665.1">
    <property type="nucleotide sequence ID" value="NZ_JABEPP010000005.1"/>
</dbReference>
<reference evidence="3 4" key="1">
    <citation type="submission" date="2020-04" db="EMBL/GenBank/DDBJ databases">
        <title>Enterovirga sp. isolate from soil.</title>
        <authorList>
            <person name="Chea S."/>
            <person name="Kim D.-U."/>
        </authorList>
    </citation>
    <scope>NUCLEOTIDE SEQUENCE [LARGE SCALE GENOMIC DNA]</scope>
    <source>
        <strain evidence="3 4">DB1703</strain>
    </source>
</reference>
<sequence length="773" mass="85869">MALKNHYEPGEQWHVPEGRYAYVAEVGNQLMFHRVDGGSAIPILKSEDELLRLHSARKAWRLPPDKPVAGKLLSYEEIDDVPPEGAPDDARARQFFCRVWDRSPCGYGHVALKGLLDLHKKEARSKDIKWIPSPGALQRALGRGEPGKRPLRLMFDMRGKGKRQFWPKPVAHALAETVAWYWAEATRTPLDAHAHITKLVKELNVQGARLHGSVWQRLPTPSDETVRTYIKNSQSLEKLVAKFGEDEGRRRGKGIFPGLVADRALEYVIVDSTVVDGWCVLDDGSGYAAGRPTLTVAIDVRTRVVLGVVITFEGESLYAIMACLQQVVSGKHLIADRLPQFRELLDDLYGKPECIVVDNAWAQVGVSFQDACEDASISVEWAPVKTPEYKAIVERFFLTLKKILLDKMPGGVPFDPGMMRKLGLDPRKTRALTLSQLEEFIYLAIYEIYAQEKHSGIGMAPLLAWRKALGNQRRFIIDDIGFLGSAFGTVADATLTRSGIEFRNMVFHDPEITTRLLDDLAGTTPMRKRRRRPSSETAAVKIKYNPADASAISVWNPGRKPRGYDRLPNWDRLYAATPGLGFWHNDQIKRFADAEDLAFKSEADRLLARDRFREELEAASPALRDASMRKQARLMNPAQPVLRGDVVQFGHEAPSASGLKPNDILVHVAARDRADDGIPEPGPRRGGAKAAAKAKATRKEKRAAKAREAKDALARVAAQHAQAKASPPIPPAVEDPFAAARLGLQVPDADAYYTKLKARMLAQSFPTNGDASR</sequence>
<dbReference type="InterPro" id="IPR012337">
    <property type="entry name" value="RNaseH-like_sf"/>
</dbReference>
<evidence type="ECO:0000259" key="2">
    <source>
        <dbReference type="PROSITE" id="PS50994"/>
    </source>
</evidence>
<dbReference type="AlphaFoldDB" id="A0A849I8S9"/>
<comment type="caution">
    <text evidence="3">The sequence shown here is derived from an EMBL/GenBank/DDBJ whole genome shotgun (WGS) entry which is preliminary data.</text>
</comment>
<dbReference type="GO" id="GO:0003676">
    <property type="term" value="F:nucleic acid binding"/>
    <property type="evidence" value="ECO:0007669"/>
    <property type="project" value="InterPro"/>
</dbReference>
<proteinExistence type="predicted"/>
<name>A0A849I8S9_9HYPH</name>
<organism evidence="3 4">
    <name type="scientific">Enterovirga aerilata</name>
    <dbReference type="NCBI Taxonomy" id="2730920"/>
    <lineage>
        <taxon>Bacteria</taxon>
        <taxon>Pseudomonadati</taxon>
        <taxon>Pseudomonadota</taxon>
        <taxon>Alphaproteobacteria</taxon>
        <taxon>Hyphomicrobiales</taxon>
        <taxon>Methylobacteriaceae</taxon>
        <taxon>Enterovirga</taxon>
    </lineage>
</organism>
<dbReference type="PROSITE" id="PS50994">
    <property type="entry name" value="INTEGRASE"/>
    <property type="match status" value="1"/>
</dbReference>
<accession>A0A849I8S9</accession>
<dbReference type="Proteomes" id="UP000564885">
    <property type="component" value="Unassembled WGS sequence"/>
</dbReference>
<dbReference type="EMBL" id="JABEPP010000005">
    <property type="protein sequence ID" value="NNM74204.1"/>
    <property type="molecule type" value="Genomic_DNA"/>
</dbReference>